<feature type="transmembrane region" description="Helical" evidence="1">
    <location>
        <begin position="226"/>
        <end position="243"/>
    </location>
</feature>
<dbReference type="OrthoDB" id="290051at2"/>
<protein>
    <submittedName>
        <fullName evidence="3">Acyltransferase</fullName>
    </submittedName>
</protein>
<dbReference type="GO" id="GO:0009103">
    <property type="term" value="P:lipopolysaccharide biosynthetic process"/>
    <property type="evidence" value="ECO:0007669"/>
    <property type="project" value="TreeGrafter"/>
</dbReference>
<keyword evidence="3" id="KW-0808">Transferase</keyword>
<keyword evidence="1" id="KW-0812">Transmembrane</keyword>
<keyword evidence="1" id="KW-1133">Transmembrane helix</keyword>
<accession>A0A5B8VC59</accession>
<feature type="domain" description="Acyltransferase 3" evidence="2">
    <location>
        <begin position="7"/>
        <end position="339"/>
    </location>
</feature>
<keyword evidence="4" id="KW-1185">Reference proteome</keyword>
<proteinExistence type="predicted"/>
<dbReference type="EMBL" id="CP042435">
    <property type="protein sequence ID" value="QEC69090.1"/>
    <property type="molecule type" value="Genomic_DNA"/>
</dbReference>
<organism evidence="3 4">
    <name type="scientific">Panacibacter ginsenosidivorans</name>
    <dbReference type="NCBI Taxonomy" id="1813871"/>
    <lineage>
        <taxon>Bacteria</taxon>
        <taxon>Pseudomonadati</taxon>
        <taxon>Bacteroidota</taxon>
        <taxon>Chitinophagia</taxon>
        <taxon>Chitinophagales</taxon>
        <taxon>Chitinophagaceae</taxon>
        <taxon>Panacibacter</taxon>
    </lineage>
</organism>
<evidence type="ECO:0000313" key="4">
    <source>
        <dbReference type="Proteomes" id="UP000321533"/>
    </source>
</evidence>
<feature type="transmembrane region" description="Helical" evidence="1">
    <location>
        <begin position="316"/>
        <end position="342"/>
    </location>
</feature>
<dbReference type="PANTHER" id="PTHR23028">
    <property type="entry name" value="ACETYLTRANSFERASE"/>
    <property type="match status" value="1"/>
</dbReference>
<feature type="transmembrane region" description="Helical" evidence="1">
    <location>
        <begin position="42"/>
        <end position="60"/>
    </location>
</feature>
<dbReference type="InterPro" id="IPR002656">
    <property type="entry name" value="Acyl_transf_3_dom"/>
</dbReference>
<feature type="transmembrane region" description="Helical" evidence="1">
    <location>
        <begin position="12"/>
        <end position="30"/>
    </location>
</feature>
<feature type="transmembrane region" description="Helical" evidence="1">
    <location>
        <begin position="136"/>
        <end position="152"/>
    </location>
</feature>
<dbReference type="GO" id="GO:0016020">
    <property type="term" value="C:membrane"/>
    <property type="evidence" value="ECO:0007669"/>
    <property type="project" value="TreeGrafter"/>
</dbReference>
<evidence type="ECO:0000259" key="2">
    <source>
        <dbReference type="Pfam" id="PF01757"/>
    </source>
</evidence>
<dbReference type="AlphaFoldDB" id="A0A5B8VC59"/>
<evidence type="ECO:0000313" key="3">
    <source>
        <dbReference type="EMBL" id="QEC69090.1"/>
    </source>
</evidence>
<dbReference type="PANTHER" id="PTHR23028:SF53">
    <property type="entry name" value="ACYL_TRANSF_3 DOMAIN-CONTAINING PROTEIN"/>
    <property type="match status" value="1"/>
</dbReference>
<feature type="transmembrane region" description="Helical" evidence="1">
    <location>
        <begin position="81"/>
        <end position="97"/>
    </location>
</feature>
<feature type="transmembrane region" description="Helical" evidence="1">
    <location>
        <begin position="159"/>
        <end position="178"/>
    </location>
</feature>
<gene>
    <name evidence="3" type="ORF">FRZ67_17880</name>
</gene>
<keyword evidence="1" id="KW-0472">Membrane</keyword>
<dbReference type="InterPro" id="IPR050879">
    <property type="entry name" value="Acyltransferase_3"/>
</dbReference>
<dbReference type="Pfam" id="PF01757">
    <property type="entry name" value="Acyl_transf_3"/>
    <property type="match status" value="1"/>
</dbReference>
<dbReference type="KEGG" id="pgin:FRZ67_17880"/>
<sequence>MKQESRIYGLDILRAIAILLVIYGHSFQFLGNLIPHCDGVEIFFVLSGYLIGTILLKTLNKPSVSFADIRQFWMRRWLRTLPAYFVVLTTLIIYQVATRENQYFFDYAQYYIFIQSIFRGGADLFHESWSLCIEEWFYLLVPLLLYLSFRFFKIEIKKLVFFWIVFIIVIEIIFRSIVAAQHPTHDGWMEFVREPVSVRIDSIMFGILGAYLNFYKYRIWKNKNGLFIIGLLICIGTKLISLLSSFGWYVMYISLTAQSIGSLLLLPKLSNIKAGKGVLYKSFTFISRISYSMYLLNFTPFDKIIRSKLHVFYFGIVPYNIFEFIAFIIWTIGGAYILFRLVEKPMMDLRYRLPVRVSVAAD</sequence>
<dbReference type="GO" id="GO:0016747">
    <property type="term" value="F:acyltransferase activity, transferring groups other than amino-acyl groups"/>
    <property type="evidence" value="ECO:0007669"/>
    <property type="project" value="InterPro"/>
</dbReference>
<name>A0A5B8VC59_9BACT</name>
<keyword evidence="3" id="KW-0012">Acyltransferase</keyword>
<dbReference type="Proteomes" id="UP000321533">
    <property type="component" value="Chromosome"/>
</dbReference>
<reference evidence="3 4" key="1">
    <citation type="journal article" date="2016" name="Int. J. Syst. Evol. Microbiol.">
        <title>Panacibacter ginsenosidivorans gen. nov., sp. nov., with ginsenoside converting activity isolated from soil of a ginseng field.</title>
        <authorList>
            <person name="Siddiqi M.Z."/>
            <person name="Muhammad Shafi S."/>
            <person name="Choi K.D."/>
            <person name="Im W.T."/>
        </authorList>
    </citation>
    <scope>NUCLEOTIDE SEQUENCE [LARGE SCALE GENOMIC DNA]</scope>
    <source>
        <strain evidence="3 4">Gsoil1550</strain>
    </source>
</reference>
<dbReference type="RefSeq" id="WP_147191795.1">
    <property type="nucleotide sequence ID" value="NZ_CP042435.1"/>
</dbReference>
<feature type="transmembrane region" description="Helical" evidence="1">
    <location>
        <begin position="198"/>
        <end position="214"/>
    </location>
</feature>
<evidence type="ECO:0000256" key="1">
    <source>
        <dbReference type="SAM" id="Phobius"/>
    </source>
</evidence>